<evidence type="ECO:0000256" key="4">
    <source>
        <dbReference type="ARBA" id="ARBA00022840"/>
    </source>
</evidence>
<comment type="caution">
    <text evidence="7">The sequence shown here is derived from an EMBL/GenBank/DDBJ whole genome shotgun (WGS) entry which is preliminary data.</text>
</comment>
<feature type="region of interest" description="Disordered" evidence="5">
    <location>
        <begin position="137"/>
        <end position="204"/>
    </location>
</feature>
<dbReference type="InterPro" id="IPR050319">
    <property type="entry name" value="ABC_transp_ATP-bind"/>
</dbReference>
<keyword evidence="8" id="KW-1185">Reference proteome</keyword>
<dbReference type="EMBL" id="BNAV01000003">
    <property type="protein sequence ID" value="GHF49705.1"/>
    <property type="molecule type" value="Genomic_DNA"/>
</dbReference>
<dbReference type="PANTHER" id="PTHR43776:SF7">
    <property type="entry name" value="D,D-DIPEPTIDE TRANSPORT ATP-BINDING PROTEIN DDPF-RELATED"/>
    <property type="match status" value="1"/>
</dbReference>
<keyword evidence="2" id="KW-0813">Transport</keyword>
<organism evidence="7 8">
    <name type="scientific">Amycolatopsis bartoniae</name>
    <dbReference type="NCBI Taxonomy" id="941986"/>
    <lineage>
        <taxon>Bacteria</taxon>
        <taxon>Bacillati</taxon>
        <taxon>Actinomycetota</taxon>
        <taxon>Actinomycetes</taxon>
        <taxon>Pseudonocardiales</taxon>
        <taxon>Pseudonocardiaceae</taxon>
        <taxon>Amycolatopsis</taxon>
    </lineage>
</organism>
<dbReference type="PANTHER" id="PTHR43776">
    <property type="entry name" value="TRANSPORT ATP-BINDING PROTEIN"/>
    <property type="match status" value="1"/>
</dbReference>
<comment type="similarity">
    <text evidence="1">Belongs to the ABC transporter superfamily.</text>
</comment>
<reference evidence="7" key="2">
    <citation type="submission" date="2020-09" db="EMBL/GenBank/DDBJ databases">
        <authorList>
            <person name="Sun Q."/>
            <person name="Zhou Y."/>
        </authorList>
    </citation>
    <scope>NUCLEOTIDE SEQUENCE</scope>
    <source>
        <strain evidence="7">CGMCC 4.7679</strain>
    </source>
</reference>
<protein>
    <recommendedName>
        <fullName evidence="6">ABC transporter domain-containing protein</fullName>
    </recommendedName>
</protein>
<keyword evidence="3" id="KW-0547">Nucleotide-binding</keyword>
<feature type="compositionally biased region" description="Low complexity" evidence="5">
    <location>
        <begin position="166"/>
        <end position="175"/>
    </location>
</feature>
<keyword evidence="4" id="KW-0067">ATP-binding</keyword>
<evidence type="ECO:0000313" key="8">
    <source>
        <dbReference type="Proteomes" id="UP000658656"/>
    </source>
</evidence>
<dbReference type="Gene3D" id="3.40.50.300">
    <property type="entry name" value="P-loop containing nucleotide triphosphate hydrolases"/>
    <property type="match status" value="1"/>
</dbReference>
<dbReference type="GO" id="GO:0005524">
    <property type="term" value="F:ATP binding"/>
    <property type="evidence" value="ECO:0007669"/>
    <property type="project" value="UniProtKB-KW"/>
</dbReference>
<dbReference type="AlphaFoldDB" id="A0A8H9IZ36"/>
<proteinExistence type="inferred from homology"/>
<accession>A0A8H9IZ36</accession>
<dbReference type="SUPFAM" id="SSF52540">
    <property type="entry name" value="P-loop containing nucleoside triphosphate hydrolases"/>
    <property type="match status" value="1"/>
</dbReference>
<evidence type="ECO:0000256" key="2">
    <source>
        <dbReference type="ARBA" id="ARBA00022448"/>
    </source>
</evidence>
<evidence type="ECO:0000256" key="3">
    <source>
        <dbReference type="ARBA" id="ARBA00022741"/>
    </source>
</evidence>
<feature type="domain" description="ABC transporter" evidence="6">
    <location>
        <begin position="32"/>
        <end position="143"/>
    </location>
</feature>
<evidence type="ECO:0000313" key="7">
    <source>
        <dbReference type="EMBL" id="GHF49705.1"/>
    </source>
</evidence>
<name>A0A8H9IZ36_9PSEU</name>
<dbReference type="Proteomes" id="UP000658656">
    <property type="component" value="Unassembled WGS sequence"/>
</dbReference>
<evidence type="ECO:0000256" key="5">
    <source>
        <dbReference type="SAM" id="MobiDB-lite"/>
    </source>
</evidence>
<dbReference type="Pfam" id="PF00005">
    <property type="entry name" value="ABC_tran"/>
    <property type="match status" value="1"/>
</dbReference>
<evidence type="ECO:0000259" key="6">
    <source>
        <dbReference type="Pfam" id="PF00005"/>
    </source>
</evidence>
<sequence>MTTPLLSVRNVVQEFTARGHGGVKGGVVHAVSDVSFDLAAGETLGVVGETGSGKSTLARSILQAPRPKSGEVHFQGQDLVRRRRRELTEARRQLQMVFQDPYGSLNPRWRVSEIVEEPLAGYRVGNRRARVRQLLDLVGLDPGTPRSPPATRSSSSPPRTPRSPRSRWPGSPSTRASRPACSTSSPATDPKRAPRFPRIPASAA</sequence>
<gene>
    <name evidence="7" type="ORF">GCM10017566_23360</name>
</gene>
<reference evidence="7" key="1">
    <citation type="journal article" date="2014" name="Int. J. Syst. Evol. Microbiol.">
        <title>Complete genome sequence of Corynebacterium casei LMG S-19264T (=DSM 44701T), isolated from a smear-ripened cheese.</title>
        <authorList>
            <consortium name="US DOE Joint Genome Institute (JGI-PGF)"/>
            <person name="Walter F."/>
            <person name="Albersmeier A."/>
            <person name="Kalinowski J."/>
            <person name="Ruckert C."/>
        </authorList>
    </citation>
    <scope>NUCLEOTIDE SEQUENCE</scope>
    <source>
        <strain evidence="7">CGMCC 4.7679</strain>
    </source>
</reference>
<dbReference type="GO" id="GO:0016887">
    <property type="term" value="F:ATP hydrolysis activity"/>
    <property type="evidence" value="ECO:0007669"/>
    <property type="project" value="InterPro"/>
</dbReference>
<dbReference type="InterPro" id="IPR003439">
    <property type="entry name" value="ABC_transporter-like_ATP-bd"/>
</dbReference>
<evidence type="ECO:0000256" key="1">
    <source>
        <dbReference type="ARBA" id="ARBA00005417"/>
    </source>
</evidence>
<dbReference type="InterPro" id="IPR027417">
    <property type="entry name" value="P-loop_NTPase"/>
</dbReference>